<dbReference type="InterPro" id="IPR035986">
    <property type="entry name" value="PKD_dom_sf"/>
</dbReference>
<dbReference type="InterPro" id="IPR013783">
    <property type="entry name" value="Ig-like_fold"/>
</dbReference>
<gene>
    <name evidence="3" type="ORF">A2633_04900</name>
</gene>
<dbReference type="SUPFAM" id="SSF49299">
    <property type="entry name" value="PKD domain"/>
    <property type="match status" value="1"/>
</dbReference>
<keyword evidence="2" id="KW-0732">Signal</keyword>
<comment type="caution">
    <text evidence="3">The sequence shown here is derived from an EMBL/GenBank/DDBJ whole genome shotgun (WGS) entry which is preliminary data.</text>
</comment>
<evidence type="ECO:0000256" key="2">
    <source>
        <dbReference type="SAM" id="SignalP"/>
    </source>
</evidence>
<evidence type="ECO:0000313" key="4">
    <source>
        <dbReference type="Proteomes" id="UP000177152"/>
    </source>
</evidence>
<dbReference type="AlphaFoldDB" id="A0A1G2K2Z6"/>
<proteinExistence type="predicted"/>
<feature type="signal peptide" evidence="2">
    <location>
        <begin position="1"/>
        <end position="22"/>
    </location>
</feature>
<dbReference type="EMBL" id="MHQC01000050">
    <property type="protein sequence ID" value="OGZ93787.1"/>
    <property type="molecule type" value="Genomic_DNA"/>
</dbReference>
<feature type="chain" id="PRO_5009583340" description="PKD domain-containing protein" evidence="2">
    <location>
        <begin position="23"/>
        <end position="932"/>
    </location>
</feature>
<evidence type="ECO:0000256" key="1">
    <source>
        <dbReference type="SAM" id="Coils"/>
    </source>
</evidence>
<name>A0A1G2K2Z6_9BACT</name>
<sequence>MKKLLPFFITAVILAGPALSWASVDPATIQALQAQIQELQEKIRALIAQGNSVTQTKPAFGGSTTMMSGSGSAGAGVTVSGVNMQAIFNDDTSNDDIIQLNNLRIQSIDAQAGVALITASNDFGINCLKFQDQDSTSGISFPCPMPLSILYQIKVDSDTRLLLRNRQKATLADFAVGDRINVYGFMDRASNAVTAVLVRNIDKPATKKFIQLNNVQVASLPDSTSLPTSFVVIQNGISPCFDYGEMGVGGKIFPCPLGLEMREMKMNISAPNSAGVLNTATAMSAYYPAARKYSITVTPDTKIIGSNRQPLTLKDISVGDTLNIYGSQSASDSTSISALIIRDLSKPVANERSVLRVAVTDASIMCMQIGSQTDALSSIMAPCGILYNATVDLYGSDGSIRHGSTERGVAVFENLKPGTYTAAASAPGYDRNKLADIRLDVHQIQTVTIMLQHLSSRGISVRALDNLNGSVGVSYGANFEASGGVGSYVWAISDGALPPGLSLTHPPVPMIACRVDGPCPIYPQNRILLSGTPTQGGTYKFRLTATDSQGHSGSETFIAEIRGGSVGGNLPPSIYGVTGPTLLAVGQQGTWTVKAADPENSSLSYAVVWGDESTMAGTAPSLRSTANDVVQTSTFTHSFAKTGTYAPVFIVTDNSGTSAKTTISVTVTANGTTPPVSAGYLQIKPASASVAVGGSVRMQAIFQPSMPPCPVGLACAQVMPAPYQVNAEWTSSNPGVASLVISTPNCAQGTNYCGQEVLVKGISNGVAGITAVYKMSSGFVLTAIAKVTVGSGSQTVTVISPNGGETWLKETMQTIKWQDNFAQTCPAGTYCASIAPRYYTIQLVPYYPPCTGSICPLYAIHAPYVIASSVGGISYNWSVGKVLNTSGAGDVAPDGSYTVQVCQTGTDICDSSDSYFKITSSTAGTTSNSAGQ</sequence>
<accession>A0A1G2K2Z6</accession>
<dbReference type="Pfam" id="PF05345">
    <property type="entry name" value="He_PIG"/>
    <property type="match status" value="1"/>
</dbReference>
<feature type="coiled-coil region" evidence="1">
    <location>
        <begin position="29"/>
        <end position="56"/>
    </location>
</feature>
<dbReference type="SUPFAM" id="SSF49478">
    <property type="entry name" value="Cna protein B-type domain"/>
    <property type="match status" value="1"/>
</dbReference>
<dbReference type="Proteomes" id="UP000177152">
    <property type="component" value="Unassembled WGS sequence"/>
</dbReference>
<evidence type="ECO:0008006" key="5">
    <source>
        <dbReference type="Google" id="ProtNLM"/>
    </source>
</evidence>
<dbReference type="Gene3D" id="2.60.40.1120">
    <property type="entry name" value="Carboxypeptidase-like, regulatory domain"/>
    <property type="match status" value="1"/>
</dbReference>
<dbReference type="Gene3D" id="2.60.40.10">
    <property type="entry name" value="Immunoglobulins"/>
    <property type="match status" value="2"/>
</dbReference>
<organism evidence="3 4">
    <name type="scientific">Candidatus Sungbacteria bacterium RIFCSPHIGHO2_01_FULL_47_32</name>
    <dbReference type="NCBI Taxonomy" id="1802264"/>
    <lineage>
        <taxon>Bacteria</taxon>
        <taxon>Candidatus Sungiibacteriota</taxon>
    </lineage>
</organism>
<dbReference type="Gene3D" id="2.60.40.1080">
    <property type="match status" value="1"/>
</dbReference>
<reference evidence="3 4" key="1">
    <citation type="journal article" date="2016" name="Nat. Commun.">
        <title>Thousands of microbial genomes shed light on interconnected biogeochemical processes in an aquifer system.</title>
        <authorList>
            <person name="Anantharaman K."/>
            <person name="Brown C.T."/>
            <person name="Hug L.A."/>
            <person name="Sharon I."/>
            <person name="Castelle C.J."/>
            <person name="Probst A.J."/>
            <person name="Thomas B.C."/>
            <person name="Singh A."/>
            <person name="Wilkins M.J."/>
            <person name="Karaoz U."/>
            <person name="Brodie E.L."/>
            <person name="Williams K.H."/>
            <person name="Hubbard S.S."/>
            <person name="Banfield J.F."/>
        </authorList>
    </citation>
    <scope>NUCLEOTIDE SEQUENCE [LARGE SCALE GENOMIC DNA]</scope>
</reference>
<protein>
    <recommendedName>
        <fullName evidence="5">PKD domain-containing protein</fullName>
    </recommendedName>
</protein>
<evidence type="ECO:0000313" key="3">
    <source>
        <dbReference type="EMBL" id="OGZ93787.1"/>
    </source>
</evidence>
<keyword evidence="1" id="KW-0175">Coiled coil</keyword>